<dbReference type="AlphaFoldDB" id="A0A292YKV3"/>
<evidence type="ECO:0000313" key="2">
    <source>
        <dbReference type="Proteomes" id="UP000217785"/>
    </source>
</evidence>
<dbReference type="Proteomes" id="UP000217785">
    <property type="component" value="Unassembled WGS sequence"/>
</dbReference>
<proteinExistence type="predicted"/>
<gene>
    <name evidence="1" type="ORF">EFBL_1163</name>
</gene>
<dbReference type="EMBL" id="BDUF01000023">
    <property type="protein sequence ID" value="GAX89539.1"/>
    <property type="molecule type" value="Genomic_DNA"/>
</dbReference>
<keyword evidence="2" id="KW-1185">Reference proteome</keyword>
<sequence>MTITSTYMTRSVSFSGTDIQKNSYSWNLSVDGDNNNDGTLYLNNFNWYRGSSSPKQLFFGITWLVDSVNENNTFPISNVYGVALNSSLNVKVNDPWTPGWQENAYPYMEQYIGVGQQTKDGYQVQNTAVDSVVFIAY</sequence>
<reference evidence="2" key="1">
    <citation type="submission" date="2017-07" db="EMBL/GenBank/DDBJ databases">
        <title>Draft genome sequence of Effusibacillus lacus strain skLN1.</title>
        <authorList>
            <person name="Watanabe M."/>
            <person name="Kojima H."/>
            <person name="Fukui M."/>
        </authorList>
    </citation>
    <scope>NUCLEOTIDE SEQUENCE [LARGE SCALE GENOMIC DNA]</scope>
    <source>
        <strain evidence="2">skLN1</strain>
    </source>
</reference>
<accession>A0A292YKV3</accession>
<organism evidence="1 2">
    <name type="scientific">Effusibacillus lacus</name>
    <dbReference type="NCBI Taxonomy" id="1348429"/>
    <lineage>
        <taxon>Bacteria</taxon>
        <taxon>Bacillati</taxon>
        <taxon>Bacillota</taxon>
        <taxon>Bacilli</taxon>
        <taxon>Bacillales</taxon>
        <taxon>Alicyclobacillaceae</taxon>
        <taxon>Effusibacillus</taxon>
    </lineage>
</organism>
<evidence type="ECO:0000313" key="1">
    <source>
        <dbReference type="EMBL" id="GAX89539.1"/>
    </source>
</evidence>
<name>A0A292YKV3_9BACL</name>
<protein>
    <submittedName>
        <fullName evidence="1">Uncharacterized protein</fullName>
    </submittedName>
</protein>
<comment type="caution">
    <text evidence="1">The sequence shown here is derived from an EMBL/GenBank/DDBJ whole genome shotgun (WGS) entry which is preliminary data.</text>
</comment>